<organism evidence="3 4">
    <name type="scientific">Sphingobium lignivorans</name>
    <dbReference type="NCBI Taxonomy" id="2735886"/>
    <lineage>
        <taxon>Bacteria</taxon>
        <taxon>Pseudomonadati</taxon>
        <taxon>Pseudomonadota</taxon>
        <taxon>Alphaproteobacteria</taxon>
        <taxon>Sphingomonadales</taxon>
        <taxon>Sphingomonadaceae</taxon>
        <taxon>Sphingobium</taxon>
    </lineage>
</organism>
<dbReference type="NCBIfam" id="TIGR02595">
    <property type="entry name" value="PEP_CTERM"/>
    <property type="match status" value="1"/>
</dbReference>
<accession>A0ABR6NIX2</accession>
<comment type="caution">
    <text evidence="3">The sequence shown here is derived from an EMBL/GenBank/DDBJ whole genome shotgun (WGS) entry which is preliminary data.</text>
</comment>
<feature type="chain" id="PRO_5045320792" description="Ice-binding protein C-terminal domain-containing protein" evidence="1">
    <location>
        <begin position="23"/>
        <end position="190"/>
    </location>
</feature>
<dbReference type="RefSeq" id="WP_184155610.1">
    <property type="nucleotide sequence ID" value="NZ_JACHKA010000001.1"/>
</dbReference>
<dbReference type="Proteomes" id="UP001138540">
    <property type="component" value="Unassembled WGS sequence"/>
</dbReference>
<sequence>MLKTIGLAGALLLGLAAAPVQAAITIFEGTTEGAPTWNRPLADFSDLSAVGTDVAYVVDSFTVTVSGSYDFLEVADAEDSWDNYLFLYAGSFDPLAPFANGVAGNDDFGAIGISGFTGISLMTGITYFAVTTGFGNFDFGKYALVITGPGAAVPPVTVVPEPASWGMILAGLGAVGYALRRQNSLKVSFG</sequence>
<feature type="signal peptide" evidence="1">
    <location>
        <begin position="1"/>
        <end position="22"/>
    </location>
</feature>
<evidence type="ECO:0000313" key="4">
    <source>
        <dbReference type="Proteomes" id="UP001138540"/>
    </source>
</evidence>
<feature type="domain" description="Ice-binding protein C-terminal" evidence="2">
    <location>
        <begin position="159"/>
        <end position="181"/>
    </location>
</feature>
<keyword evidence="4" id="KW-1185">Reference proteome</keyword>
<name>A0ABR6NIX2_9SPHN</name>
<dbReference type="InterPro" id="IPR013424">
    <property type="entry name" value="Ice-binding_C"/>
</dbReference>
<protein>
    <recommendedName>
        <fullName evidence="2">Ice-binding protein C-terminal domain-containing protein</fullName>
    </recommendedName>
</protein>
<evidence type="ECO:0000313" key="3">
    <source>
        <dbReference type="EMBL" id="MBB5987215.1"/>
    </source>
</evidence>
<evidence type="ECO:0000259" key="2">
    <source>
        <dbReference type="Pfam" id="PF07589"/>
    </source>
</evidence>
<dbReference type="Pfam" id="PF07589">
    <property type="entry name" value="PEP-CTERM"/>
    <property type="match status" value="1"/>
</dbReference>
<evidence type="ECO:0000256" key="1">
    <source>
        <dbReference type="SAM" id="SignalP"/>
    </source>
</evidence>
<dbReference type="EMBL" id="JACHKA010000001">
    <property type="protein sequence ID" value="MBB5987215.1"/>
    <property type="molecule type" value="Genomic_DNA"/>
</dbReference>
<dbReference type="NCBIfam" id="NF035944">
    <property type="entry name" value="PEPxxWA-CTERM"/>
    <property type="match status" value="1"/>
</dbReference>
<proteinExistence type="predicted"/>
<keyword evidence="1" id="KW-0732">Signal</keyword>
<gene>
    <name evidence="3" type="ORF">HNP60_003189</name>
</gene>
<reference evidence="3 4" key="1">
    <citation type="submission" date="2020-08" db="EMBL/GenBank/DDBJ databases">
        <title>Exploring microbial biodiversity for novel pathways involved in the catabolism of aromatic compounds derived from lignin.</title>
        <authorList>
            <person name="Elkins J."/>
        </authorList>
    </citation>
    <scope>NUCLEOTIDE SEQUENCE [LARGE SCALE GENOMIC DNA]</scope>
    <source>
        <strain evidence="3 4">B1D3A</strain>
    </source>
</reference>